<comment type="caution">
    <text evidence="14">The sequence shown here is derived from an EMBL/GenBank/DDBJ whole genome shotgun (WGS) entry which is preliminary data.</text>
</comment>
<comment type="subcellular location">
    <subcellularLocation>
        <location evidence="1">Membrane</location>
        <topology evidence="1">Single-pass type I membrane protein</topology>
    </subcellularLocation>
</comment>
<dbReference type="GO" id="GO:0005524">
    <property type="term" value="F:ATP binding"/>
    <property type="evidence" value="ECO:0007669"/>
    <property type="project" value="InterPro"/>
</dbReference>
<keyword evidence="15" id="KW-1185">Reference proteome</keyword>
<accession>A0AAD9N699</accession>
<dbReference type="Pfam" id="PF00211">
    <property type="entry name" value="Guanylate_cyc"/>
    <property type="match status" value="1"/>
</dbReference>
<evidence type="ECO:0000256" key="1">
    <source>
        <dbReference type="ARBA" id="ARBA00004479"/>
    </source>
</evidence>
<dbReference type="InterPro" id="IPR001245">
    <property type="entry name" value="Ser-Thr/Tyr_kinase_cat_dom"/>
</dbReference>
<dbReference type="PROSITE" id="PS00452">
    <property type="entry name" value="GUANYLATE_CYCLASE_1"/>
    <property type="match status" value="1"/>
</dbReference>
<dbReference type="GO" id="GO:0004672">
    <property type="term" value="F:protein kinase activity"/>
    <property type="evidence" value="ECO:0007669"/>
    <property type="project" value="InterPro"/>
</dbReference>
<organism evidence="14 15">
    <name type="scientific">Paralvinella palmiformis</name>
    <dbReference type="NCBI Taxonomy" id="53620"/>
    <lineage>
        <taxon>Eukaryota</taxon>
        <taxon>Metazoa</taxon>
        <taxon>Spiralia</taxon>
        <taxon>Lophotrochozoa</taxon>
        <taxon>Annelida</taxon>
        <taxon>Polychaeta</taxon>
        <taxon>Sedentaria</taxon>
        <taxon>Canalipalpata</taxon>
        <taxon>Terebellida</taxon>
        <taxon>Terebelliformia</taxon>
        <taxon>Alvinellidae</taxon>
        <taxon>Paralvinella</taxon>
    </lineage>
</organism>
<dbReference type="GO" id="GO:0035556">
    <property type="term" value="P:intracellular signal transduction"/>
    <property type="evidence" value="ECO:0007669"/>
    <property type="project" value="InterPro"/>
</dbReference>
<evidence type="ECO:0000256" key="3">
    <source>
        <dbReference type="ARBA" id="ARBA00022692"/>
    </source>
</evidence>
<dbReference type="AlphaFoldDB" id="A0AAD9N699"/>
<dbReference type="Pfam" id="PF07701">
    <property type="entry name" value="HNOBA"/>
    <property type="match status" value="1"/>
</dbReference>
<dbReference type="InterPro" id="IPR011645">
    <property type="entry name" value="HNOB_dom_associated"/>
</dbReference>
<dbReference type="PANTHER" id="PTHR11920:SF502">
    <property type="entry name" value="GUANYLATE CYCLASE"/>
    <property type="match status" value="1"/>
</dbReference>
<dbReference type="Gene3D" id="1.10.510.10">
    <property type="entry name" value="Transferase(Phosphotransferase) domain 1"/>
    <property type="match status" value="1"/>
</dbReference>
<sequence length="584" mass="65575">MDGDVTNTTEIVQNMRMRAFTGYSGNVVLDDNGDREPDFWITDMDPDTGEFVKVAEIQNYGLGLQDFRKMLRPPAWPHGKVGLEHAPPDEPPCGFLGENCRETSSETYVLIYRHCYQQGIGKRSTAMLGSGSLLSSGGGGSLSQSLSSFNKSLRSVISQGTTQQQIFADVGYFRGAMLAIKKIHKEHIQLTRSVLLEFSEMKDLIHANLNLFIGASVDPPNICLFWQYCPKGSLADLLNNDEVNLDEFFKMSFMTDIAKGMEYLHKTHLVSHGNLKSPNCLVDSRWTVRITEYGLPTIMSGQKTDHLSEEEIYRRKLWTAPELLRENVPPLKGTQKGDIYSFAIIAYEIMMRTEPYALENMTPRDVVNRIRNGESIPFRPTLPDTTELGQPMVNILDNIMKMMEKYSNSLEEMVNERTHELSEEKKKTDMLLFKMLPSTVAEQLKAGQVVKPENYDSATIYFSDIVGFTTISADSSPMQVETIGDAYMVVSGVPVRNGTRHIAEIANCSLELLSVVAGFKIRHRPHQQLRLRIGLHTGGVVAGVVGLMMPRYCLFGDTVNTAERMESTGKRKSCESWEENECDV</sequence>
<gene>
    <name evidence="14" type="ORF">LSH36_200g04102</name>
</gene>
<feature type="domain" description="Protein kinase" evidence="12">
    <location>
        <begin position="131"/>
        <end position="422"/>
    </location>
</feature>
<keyword evidence="5" id="KW-0547">Nucleotide-binding</keyword>
<comment type="catalytic activity">
    <reaction evidence="11">
        <text>GTP = 3',5'-cyclic GMP + diphosphate</text>
        <dbReference type="Rhea" id="RHEA:13665"/>
        <dbReference type="ChEBI" id="CHEBI:33019"/>
        <dbReference type="ChEBI" id="CHEBI:37565"/>
        <dbReference type="ChEBI" id="CHEBI:57746"/>
        <dbReference type="EC" id="4.6.1.2"/>
    </reaction>
</comment>
<dbReference type="PROSITE" id="PS50125">
    <property type="entry name" value="GUANYLATE_CYCLASE_2"/>
    <property type="match status" value="1"/>
</dbReference>
<dbReference type="GO" id="GO:0007168">
    <property type="term" value="P:receptor guanylyl cyclase signaling pathway"/>
    <property type="evidence" value="ECO:0007669"/>
    <property type="project" value="TreeGrafter"/>
</dbReference>
<evidence type="ECO:0000256" key="5">
    <source>
        <dbReference type="ARBA" id="ARBA00022741"/>
    </source>
</evidence>
<dbReference type="GO" id="GO:0005886">
    <property type="term" value="C:plasma membrane"/>
    <property type="evidence" value="ECO:0007669"/>
    <property type="project" value="TreeGrafter"/>
</dbReference>
<proteinExistence type="inferred from homology"/>
<dbReference type="PANTHER" id="PTHR11920">
    <property type="entry name" value="GUANYLYL CYCLASE"/>
    <property type="match status" value="1"/>
</dbReference>
<dbReference type="Proteomes" id="UP001208570">
    <property type="component" value="Unassembled WGS sequence"/>
</dbReference>
<evidence type="ECO:0000256" key="2">
    <source>
        <dbReference type="ARBA" id="ARBA00012202"/>
    </source>
</evidence>
<keyword evidence="6" id="KW-1133">Transmembrane helix</keyword>
<evidence type="ECO:0000256" key="10">
    <source>
        <dbReference type="RuleBase" id="RU000405"/>
    </source>
</evidence>
<evidence type="ECO:0000259" key="13">
    <source>
        <dbReference type="PROSITE" id="PS50125"/>
    </source>
</evidence>
<evidence type="ECO:0000313" key="14">
    <source>
        <dbReference type="EMBL" id="KAK2157043.1"/>
    </source>
</evidence>
<protein>
    <recommendedName>
        <fullName evidence="2 11">Guanylate cyclase</fullName>
        <ecNumber evidence="2 11">4.6.1.2</ecNumber>
    </recommendedName>
</protein>
<dbReference type="InterPro" id="IPR000719">
    <property type="entry name" value="Prot_kinase_dom"/>
</dbReference>
<dbReference type="Gene3D" id="3.30.70.1230">
    <property type="entry name" value="Nucleotide cyclase"/>
    <property type="match status" value="2"/>
</dbReference>
<keyword evidence="8 10" id="KW-0456">Lyase</keyword>
<reference evidence="14" key="1">
    <citation type="journal article" date="2023" name="Mol. Biol. Evol.">
        <title>Third-Generation Sequencing Reveals the Adaptive Role of the Epigenome in Three Deep-Sea Polychaetes.</title>
        <authorList>
            <person name="Perez M."/>
            <person name="Aroh O."/>
            <person name="Sun Y."/>
            <person name="Lan Y."/>
            <person name="Juniper S.K."/>
            <person name="Young C.R."/>
            <person name="Angers B."/>
            <person name="Qian P.Y."/>
        </authorList>
    </citation>
    <scope>NUCLEOTIDE SEQUENCE</scope>
    <source>
        <strain evidence="14">P08H-3</strain>
    </source>
</reference>
<evidence type="ECO:0000313" key="15">
    <source>
        <dbReference type="Proteomes" id="UP001208570"/>
    </source>
</evidence>
<dbReference type="InterPro" id="IPR011009">
    <property type="entry name" value="Kinase-like_dom_sf"/>
</dbReference>
<feature type="domain" description="Guanylate cyclase" evidence="13">
    <location>
        <begin position="430"/>
        <end position="566"/>
    </location>
</feature>
<dbReference type="SMART" id="SM00044">
    <property type="entry name" value="CYCc"/>
    <property type="match status" value="1"/>
</dbReference>
<keyword evidence="4" id="KW-0732">Signal</keyword>
<dbReference type="GO" id="GO:0004383">
    <property type="term" value="F:guanylate cyclase activity"/>
    <property type="evidence" value="ECO:0007669"/>
    <property type="project" value="UniProtKB-EC"/>
</dbReference>
<evidence type="ECO:0000256" key="9">
    <source>
        <dbReference type="ARBA" id="ARBA00023293"/>
    </source>
</evidence>
<dbReference type="InterPro" id="IPR028082">
    <property type="entry name" value="Peripla_BP_I"/>
</dbReference>
<dbReference type="InterPro" id="IPR050401">
    <property type="entry name" value="Cyclic_nucleotide_synthase"/>
</dbReference>
<evidence type="ECO:0000256" key="4">
    <source>
        <dbReference type="ARBA" id="ARBA00022729"/>
    </source>
</evidence>
<keyword evidence="9 11" id="KW-0141">cGMP biosynthesis</keyword>
<dbReference type="InterPro" id="IPR001054">
    <property type="entry name" value="A/G_cyclase"/>
</dbReference>
<dbReference type="GO" id="GO:0001653">
    <property type="term" value="F:peptide receptor activity"/>
    <property type="evidence" value="ECO:0007669"/>
    <property type="project" value="TreeGrafter"/>
</dbReference>
<keyword evidence="3" id="KW-0812">Transmembrane</keyword>
<evidence type="ECO:0000256" key="11">
    <source>
        <dbReference type="RuleBase" id="RU003431"/>
    </source>
</evidence>
<name>A0AAD9N699_9ANNE</name>
<dbReference type="Pfam" id="PF07714">
    <property type="entry name" value="PK_Tyr_Ser-Thr"/>
    <property type="match status" value="1"/>
</dbReference>
<evidence type="ECO:0000256" key="8">
    <source>
        <dbReference type="ARBA" id="ARBA00023239"/>
    </source>
</evidence>
<dbReference type="SUPFAM" id="SSF53822">
    <property type="entry name" value="Periplasmic binding protein-like I"/>
    <property type="match status" value="1"/>
</dbReference>
<evidence type="ECO:0000256" key="6">
    <source>
        <dbReference type="ARBA" id="ARBA00022989"/>
    </source>
</evidence>
<dbReference type="GO" id="GO:0004016">
    <property type="term" value="F:adenylate cyclase activity"/>
    <property type="evidence" value="ECO:0007669"/>
    <property type="project" value="TreeGrafter"/>
</dbReference>
<evidence type="ECO:0000259" key="12">
    <source>
        <dbReference type="PROSITE" id="PS50011"/>
    </source>
</evidence>
<keyword evidence="7" id="KW-0472">Membrane</keyword>
<comment type="similarity">
    <text evidence="10">Belongs to the adenylyl cyclase class-4/guanylyl cyclase family.</text>
</comment>
<dbReference type="CDD" id="cd07302">
    <property type="entry name" value="CHD"/>
    <property type="match status" value="1"/>
</dbReference>
<dbReference type="InterPro" id="IPR018297">
    <property type="entry name" value="A/G_cyclase_CS"/>
</dbReference>
<evidence type="ECO:0000256" key="7">
    <source>
        <dbReference type="ARBA" id="ARBA00023136"/>
    </source>
</evidence>
<dbReference type="InterPro" id="IPR029787">
    <property type="entry name" value="Nucleotide_cyclase"/>
</dbReference>
<dbReference type="SUPFAM" id="SSF56112">
    <property type="entry name" value="Protein kinase-like (PK-like)"/>
    <property type="match status" value="1"/>
</dbReference>
<dbReference type="PROSITE" id="PS50011">
    <property type="entry name" value="PROTEIN_KINASE_DOM"/>
    <property type="match status" value="1"/>
</dbReference>
<dbReference type="SUPFAM" id="SSF55073">
    <property type="entry name" value="Nucleotide cyclase"/>
    <property type="match status" value="1"/>
</dbReference>
<dbReference type="EC" id="4.6.1.2" evidence="2 11"/>
<dbReference type="Gene3D" id="3.40.50.2300">
    <property type="match status" value="1"/>
</dbReference>
<dbReference type="EMBL" id="JAODUP010000200">
    <property type="protein sequence ID" value="KAK2157043.1"/>
    <property type="molecule type" value="Genomic_DNA"/>
</dbReference>